<feature type="transmembrane region" description="Helical" evidence="1">
    <location>
        <begin position="48"/>
        <end position="75"/>
    </location>
</feature>
<name>A0AAW4P977_9EURY</name>
<organism evidence="2 3">
    <name type="scientific">Haloarcula nitratireducens</name>
    <dbReference type="NCBI Taxonomy" id="2487749"/>
    <lineage>
        <taxon>Archaea</taxon>
        <taxon>Methanobacteriati</taxon>
        <taxon>Methanobacteriota</taxon>
        <taxon>Stenosarchaea group</taxon>
        <taxon>Halobacteria</taxon>
        <taxon>Halobacteriales</taxon>
        <taxon>Haloarculaceae</taxon>
        <taxon>Haloarcula</taxon>
    </lineage>
</organism>
<keyword evidence="1" id="KW-1133">Transmembrane helix</keyword>
<keyword evidence="3" id="KW-1185">Reference proteome</keyword>
<dbReference type="Proteomes" id="UP001430455">
    <property type="component" value="Unassembled WGS sequence"/>
</dbReference>
<dbReference type="EMBL" id="RKLT01000001">
    <property type="protein sequence ID" value="MBX0294296.1"/>
    <property type="molecule type" value="Genomic_DNA"/>
</dbReference>
<evidence type="ECO:0000256" key="1">
    <source>
        <dbReference type="SAM" id="Phobius"/>
    </source>
</evidence>
<sequence length="78" mass="8491">MTLPLLQMPGAPELLIILFIFVIGLVILVGATYWVYNDAQSRGNDNAALWAVLTALGFFIGLVPGFLVIVIYLVVGRE</sequence>
<feature type="transmembrane region" description="Helical" evidence="1">
    <location>
        <begin position="14"/>
        <end position="36"/>
    </location>
</feature>
<gene>
    <name evidence="2" type="ORF">EGH23_05290</name>
</gene>
<dbReference type="AlphaFoldDB" id="A0AAW4P977"/>
<proteinExistence type="predicted"/>
<keyword evidence="1" id="KW-0472">Membrane</keyword>
<evidence type="ECO:0000313" key="2">
    <source>
        <dbReference type="EMBL" id="MBX0294296.1"/>
    </source>
</evidence>
<evidence type="ECO:0000313" key="3">
    <source>
        <dbReference type="Proteomes" id="UP001430455"/>
    </source>
</evidence>
<comment type="caution">
    <text evidence="2">The sequence shown here is derived from an EMBL/GenBank/DDBJ whole genome shotgun (WGS) entry which is preliminary data.</text>
</comment>
<reference evidence="2 3" key="1">
    <citation type="submission" date="2021-06" db="EMBL/GenBank/DDBJ databases">
        <title>Halomicroarcula sp. a new haloarchaeum isolated from saline soil.</title>
        <authorList>
            <person name="Duran-Viseras A."/>
            <person name="Sanchez-Porro C."/>
            <person name="Ventosa A."/>
        </authorList>
    </citation>
    <scope>NUCLEOTIDE SEQUENCE [LARGE SCALE GENOMIC DNA]</scope>
    <source>
        <strain evidence="2 3">F27</strain>
    </source>
</reference>
<dbReference type="RefSeq" id="WP_220578959.1">
    <property type="nucleotide sequence ID" value="NZ_RKLT01000001.1"/>
</dbReference>
<accession>A0AAW4P977</accession>
<keyword evidence="1" id="KW-0812">Transmembrane</keyword>
<protein>
    <submittedName>
        <fullName evidence="2">Uncharacterized protein</fullName>
    </submittedName>
</protein>